<evidence type="ECO:0000313" key="3">
    <source>
        <dbReference type="EMBL" id="CBF75922.1"/>
    </source>
</evidence>
<dbReference type="PANTHER" id="PTHR33481:SF1">
    <property type="entry name" value="ENDONUCLEASE_EXONUCLEASE_PHOSPHATASE DOMAIN-CONTAINING PROTEIN-RELATED"/>
    <property type="match status" value="1"/>
</dbReference>
<dbReference type="AlphaFoldDB" id="C8V4R3"/>
<evidence type="ECO:0000259" key="2">
    <source>
        <dbReference type="Pfam" id="PF14529"/>
    </source>
</evidence>
<dbReference type="SUPFAM" id="SSF56219">
    <property type="entry name" value="DNase I-like"/>
    <property type="match status" value="1"/>
</dbReference>
<reference evidence="4" key="2">
    <citation type="journal article" date="2009" name="Fungal Genet. Biol.">
        <title>The 2008 update of the Aspergillus nidulans genome annotation: a community effort.</title>
        <authorList>
            <person name="Wortman J.R."/>
            <person name="Gilsenan J.M."/>
            <person name="Joardar V."/>
            <person name="Deegan J."/>
            <person name="Clutterbuck J."/>
            <person name="Andersen M.R."/>
            <person name="Archer D."/>
            <person name="Bencina M."/>
            <person name="Braus G."/>
            <person name="Coutinho P."/>
            <person name="von Dohren H."/>
            <person name="Doonan J."/>
            <person name="Driessen A.J."/>
            <person name="Durek P."/>
            <person name="Espeso E."/>
            <person name="Fekete E."/>
            <person name="Flipphi M."/>
            <person name="Estrada C.G."/>
            <person name="Geysens S."/>
            <person name="Goldman G."/>
            <person name="de Groot P.W."/>
            <person name="Hansen K."/>
            <person name="Harris S.D."/>
            <person name="Heinekamp T."/>
            <person name="Helmstaedt K."/>
            <person name="Henrissat B."/>
            <person name="Hofmann G."/>
            <person name="Homan T."/>
            <person name="Horio T."/>
            <person name="Horiuchi H."/>
            <person name="James S."/>
            <person name="Jones M."/>
            <person name="Karaffa L."/>
            <person name="Karanyi Z."/>
            <person name="Kato M."/>
            <person name="Keller N."/>
            <person name="Kelly D.E."/>
            <person name="Kiel J.A."/>
            <person name="Kim J.M."/>
            <person name="van der Klei I.J."/>
            <person name="Klis F.M."/>
            <person name="Kovalchuk A."/>
            <person name="Krasevec N."/>
            <person name="Kubicek C.P."/>
            <person name="Liu B."/>
            <person name="Maccabe A."/>
            <person name="Meyer V."/>
            <person name="Mirabito P."/>
            <person name="Miskei M."/>
            <person name="Mos M."/>
            <person name="Mullins J."/>
            <person name="Nelson D.R."/>
            <person name="Nielsen J."/>
            <person name="Oakley B.R."/>
            <person name="Osmani S.A."/>
            <person name="Pakula T."/>
            <person name="Paszewski A."/>
            <person name="Paulsen I."/>
            <person name="Pilsyk S."/>
            <person name="Pocsi I."/>
            <person name="Punt P.J."/>
            <person name="Ram A.F."/>
            <person name="Ren Q."/>
            <person name="Robellet X."/>
            <person name="Robson G."/>
            <person name="Seiboth B."/>
            <person name="van Solingen P."/>
            <person name="Specht T."/>
            <person name="Sun J."/>
            <person name="Taheri-Talesh N."/>
            <person name="Takeshita N."/>
            <person name="Ussery D."/>
            <person name="vanKuyk P.A."/>
            <person name="Visser H."/>
            <person name="van de Vondervoort P.J."/>
            <person name="de Vries R.P."/>
            <person name="Walton J."/>
            <person name="Xiang X."/>
            <person name="Xiong Y."/>
            <person name="Zeng A.P."/>
            <person name="Brandt B.W."/>
            <person name="Cornell M.J."/>
            <person name="van den Hondel C.A."/>
            <person name="Visser J."/>
            <person name="Oliver S.G."/>
            <person name="Turner G."/>
        </authorList>
    </citation>
    <scope>GENOME REANNOTATION</scope>
    <source>
        <strain evidence="4">FGSC A4 / ATCC 38163 / CBS 112.46 / NRRL 194 / M139</strain>
    </source>
</reference>
<dbReference type="RefSeq" id="XP_661148.2">
    <property type="nucleotide sequence ID" value="XM_656056.2"/>
</dbReference>
<dbReference type="HOGENOM" id="CLU_021253_0_0_1"/>
<dbReference type="EMBL" id="BN001302">
    <property type="protein sequence ID" value="CBF75922.1"/>
    <property type="molecule type" value="Genomic_DNA"/>
</dbReference>
<dbReference type="Gene3D" id="3.60.10.10">
    <property type="entry name" value="Endonuclease/exonuclease/phosphatase"/>
    <property type="match status" value="1"/>
</dbReference>
<feature type="domain" description="Endonuclease/exonuclease/phosphatase" evidence="2">
    <location>
        <begin position="362"/>
        <end position="478"/>
    </location>
</feature>
<accession>C8V4R3</accession>
<evidence type="ECO:0000256" key="1">
    <source>
        <dbReference type="SAM" id="MobiDB-lite"/>
    </source>
</evidence>
<dbReference type="InterPro" id="IPR005135">
    <property type="entry name" value="Endo/exonuclease/phosphatase"/>
</dbReference>
<dbReference type="Proteomes" id="UP000000560">
    <property type="component" value="Chromosome II"/>
</dbReference>
<dbReference type="PANTHER" id="PTHR33481">
    <property type="entry name" value="REVERSE TRANSCRIPTASE"/>
    <property type="match status" value="1"/>
</dbReference>
<dbReference type="OrthoDB" id="4357294at2759"/>
<keyword evidence="4" id="KW-1185">Reference proteome</keyword>
<dbReference type="GeneID" id="2872965"/>
<gene>
    <name evidence="3" type="ORF">ANIA_03544</name>
</gene>
<reference evidence="4" key="1">
    <citation type="journal article" date="2005" name="Nature">
        <title>Sequencing of Aspergillus nidulans and comparative analysis with A. fumigatus and A. oryzae.</title>
        <authorList>
            <person name="Galagan J.E."/>
            <person name="Calvo S.E."/>
            <person name="Cuomo C."/>
            <person name="Ma L.J."/>
            <person name="Wortman J.R."/>
            <person name="Batzoglou S."/>
            <person name="Lee S.I."/>
            <person name="Basturkmen M."/>
            <person name="Spevak C.C."/>
            <person name="Clutterbuck J."/>
            <person name="Kapitonov V."/>
            <person name="Jurka J."/>
            <person name="Scazzocchio C."/>
            <person name="Farman M."/>
            <person name="Butler J."/>
            <person name="Purcell S."/>
            <person name="Harris S."/>
            <person name="Braus G.H."/>
            <person name="Draht O."/>
            <person name="Busch S."/>
            <person name="D'Enfert C."/>
            <person name="Bouchier C."/>
            <person name="Goldman G.H."/>
            <person name="Bell-Pedersen D."/>
            <person name="Griffiths-Jones S."/>
            <person name="Doonan J.H."/>
            <person name="Yu J."/>
            <person name="Vienken K."/>
            <person name="Pain A."/>
            <person name="Freitag M."/>
            <person name="Selker E.U."/>
            <person name="Archer D.B."/>
            <person name="Penalva M.A."/>
            <person name="Oakley B.R."/>
            <person name="Momany M."/>
            <person name="Tanaka T."/>
            <person name="Kumagai T."/>
            <person name="Asai K."/>
            <person name="Machida M."/>
            <person name="Nierman W.C."/>
            <person name="Denning D.W."/>
            <person name="Caddick M."/>
            <person name="Hynes M."/>
            <person name="Paoletti M."/>
            <person name="Fischer R."/>
            <person name="Miller B."/>
            <person name="Dyer P."/>
            <person name="Sachs M.S."/>
            <person name="Osmani S.A."/>
            <person name="Birren B.W."/>
        </authorList>
    </citation>
    <scope>NUCLEOTIDE SEQUENCE [LARGE SCALE GENOMIC DNA]</scope>
    <source>
        <strain evidence="4">FGSC A4 / ATCC 38163 / CBS 112.46 / NRRL 194 / M139</strain>
    </source>
</reference>
<feature type="region of interest" description="Disordered" evidence="1">
    <location>
        <begin position="1"/>
        <end position="40"/>
    </location>
</feature>
<name>C8V4R3_EMENI</name>
<dbReference type="KEGG" id="ani:ANIA_03544"/>
<evidence type="ECO:0000313" key="4">
    <source>
        <dbReference type="Proteomes" id="UP000000560"/>
    </source>
</evidence>
<dbReference type="Pfam" id="PF14529">
    <property type="entry name" value="Exo_endo_phos_2"/>
    <property type="match status" value="1"/>
</dbReference>
<sequence>MEVDDSPPGGARPGTPLLGENSEPPSGPTTPTPLPRNSLKRRALFSPQKTPTAAPVPVSHLPQAPSICEQVSMVADDQLVLLNDWKLAMTSLAKALDLTVSSLQGRPRDLARGLAARFNSQTNLRTPEACEGPLKRRTSQPTTWASLTAPRAGQGNWQTIAPEHRTQAKQPAQRKLKQPNKTDHRIFLCLPASSSLRAIRPHGIRVTLAGKVPDRIAQVQARSSYYQRRLLALAGDGYFEIPTEYHQVIVPRIPKQLWSLDGWIDTTITDISNKAECITRRGGTAHDLLLSFEADIILVQEPWTNTAKHLTKTHPQYQLFSPPTRWTARPRTLTYVQRDLPAHSLPEPISPDITTIYTAGLTIINIYRPPNDPVAPAGAGSTPSTLSTLLGYAPPENTILAGDFNTRHPFWQPDTESHAITPGATGLLDWLDAHELELRLEPGTPTRGPNTLDLVFSNLPLRALVEDHLKTPSDHATIGIILEQEEPPPIYKLGSTNWEKARALASPPDPTLPIDLLAKQLVQTSQLAIQGASRYNTCRLPRTPWWTPELTDILHQTRQQQNPNYKQLQKAIVQAKAEYWKQRIEQATAPIDAFKLAK</sequence>
<dbReference type="GO" id="GO:0003824">
    <property type="term" value="F:catalytic activity"/>
    <property type="evidence" value="ECO:0007669"/>
    <property type="project" value="InterPro"/>
</dbReference>
<organism evidence="3 4">
    <name type="scientific">Emericella nidulans (strain FGSC A4 / ATCC 38163 / CBS 112.46 / NRRL 194 / M139)</name>
    <name type="common">Aspergillus nidulans</name>
    <dbReference type="NCBI Taxonomy" id="227321"/>
    <lineage>
        <taxon>Eukaryota</taxon>
        <taxon>Fungi</taxon>
        <taxon>Dikarya</taxon>
        <taxon>Ascomycota</taxon>
        <taxon>Pezizomycotina</taxon>
        <taxon>Eurotiomycetes</taxon>
        <taxon>Eurotiomycetidae</taxon>
        <taxon>Eurotiales</taxon>
        <taxon>Aspergillaceae</taxon>
        <taxon>Aspergillus</taxon>
        <taxon>Aspergillus subgen. Nidulantes</taxon>
    </lineage>
</organism>
<feature type="compositionally biased region" description="Pro residues" evidence="1">
    <location>
        <begin position="25"/>
        <end position="34"/>
    </location>
</feature>
<dbReference type="InterPro" id="IPR036691">
    <property type="entry name" value="Endo/exonu/phosph_ase_sf"/>
</dbReference>
<protein>
    <recommendedName>
        <fullName evidence="2">Endonuclease/exonuclease/phosphatase domain-containing protein</fullName>
    </recommendedName>
</protein>
<proteinExistence type="predicted"/>
<dbReference type="InParanoid" id="C8V4R3"/>
<dbReference type="eggNOG" id="KOG1075">
    <property type="taxonomic scope" value="Eukaryota"/>
</dbReference>